<comment type="caution">
    <text evidence="3">The sequence shown here is derived from an EMBL/GenBank/DDBJ whole genome shotgun (WGS) entry which is preliminary data.</text>
</comment>
<evidence type="ECO:0000313" key="4">
    <source>
        <dbReference type="Proteomes" id="UP001295684"/>
    </source>
</evidence>
<evidence type="ECO:0000313" key="3">
    <source>
        <dbReference type="EMBL" id="CAI2387872.1"/>
    </source>
</evidence>
<accession>A0AAD1YDQ2</accession>
<reference evidence="3" key="1">
    <citation type="submission" date="2023-07" db="EMBL/GenBank/DDBJ databases">
        <authorList>
            <consortium name="AG Swart"/>
            <person name="Singh M."/>
            <person name="Singh A."/>
            <person name="Seah K."/>
            <person name="Emmerich C."/>
        </authorList>
    </citation>
    <scope>NUCLEOTIDE SEQUENCE</scope>
    <source>
        <strain evidence="3">DP1</strain>
    </source>
</reference>
<sequence>MATVKRSLTRFETPGYSRQQNSKLSIYRMKKTHKVKNKPKRHAWDSSSPLPTLKSHKFHKELSPLRNACFGKKKGSACRVTFSQQKGSLTGSIEKTLGTEQAPKLCKNKSQASMTGLLRKNKGRDLKDLYGSKTGKKLKKIINSKLEIRKKTCRYEIIRSLKREESANNTSANFSSQRKGITTCDTGTNPERTLKCEKCLSKNQLSKTFCSCDSSLSLDYYSQSDPNITYKQIFSLCDQLELNKKLGLEEVTCRISQVKEIFLDCATIIQDLIRKYDEEQERQKERSQSILVTKSKEILKLTKTVSDLTQSNDSLKKRIEVMKSTISRSESSISLKRVNEELEDRIKELTAKIKYVRQRENKVLYLFYCAQEQGIPLQDLYEDKIKNIPTERFDGMINSEASQVEISHKNFQNEYEVVYDSVDAFSSAPSVSCEASYEPIATGKPKEVKKPECIKTLNFDGLSAYQVSPTEQNSNKTKEFSDFLKGDFFVNMKSLSRFGDGKNENGSHQKMPSIIAPECDFNINITNVSK</sequence>
<keyword evidence="1" id="KW-0175">Coiled coil</keyword>
<evidence type="ECO:0000256" key="2">
    <source>
        <dbReference type="SAM" id="MobiDB-lite"/>
    </source>
</evidence>
<keyword evidence="4" id="KW-1185">Reference proteome</keyword>
<protein>
    <submittedName>
        <fullName evidence="3">Uncharacterized protein</fullName>
    </submittedName>
</protein>
<feature type="coiled-coil region" evidence="1">
    <location>
        <begin position="332"/>
        <end position="359"/>
    </location>
</feature>
<dbReference type="EMBL" id="CAMPGE010030353">
    <property type="protein sequence ID" value="CAI2387872.1"/>
    <property type="molecule type" value="Genomic_DNA"/>
</dbReference>
<feature type="region of interest" description="Disordered" evidence="2">
    <location>
        <begin position="1"/>
        <end position="20"/>
    </location>
</feature>
<dbReference type="Proteomes" id="UP001295684">
    <property type="component" value="Unassembled WGS sequence"/>
</dbReference>
<gene>
    <name evidence="3" type="ORF">ECRASSUSDP1_LOCUS29506</name>
</gene>
<proteinExistence type="predicted"/>
<evidence type="ECO:0000256" key="1">
    <source>
        <dbReference type="SAM" id="Coils"/>
    </source>
</evidence>
<name>A0AAD1YDQ2_EUPCR</name>
<dbReference type="AlphaFoldDB" id="A0AAD1YDQ2"/>
<organism evidence="3 4">
    <name type="scientific">Euplotes crassus</name>
    <dbReference type="NCBI Taxonomy" id="5936"/>
    <lineage>
        <taxon>Eukaryota</taxon>
        <taxon>Sar</taxon>
        <taxon>Alveolata</taxon>
        <taxon>Ciliophora</taxon>
        <taxon>Intramacronucleata</taxon>
        <taxon>Spirotrichea</taxon>
        <taxon>Hypotrichia</taxon>
        <taxon>Euplotida</taxon>
        <taxon>Euplotidae</taxon>
        <taxon>Moneuplotes</taxon>
    </lineage>
</organism>